<protein>
    <recommendedName>
        <fullName evidence="2">Protein-L-isoaspartate O-methyltransferase</fullName>
    </recommendedName>
    <alternativeName>
        <fullName evidence="3">Protein L-isoaspartyl methyltransferase</fullName>
    </alternativeName>
</protein>
<gene>
    <name evidence="4" type="ORF">NFI88_07095</name>
</gene>
<dbReference type="Pfam" id="PF01135">
    <property type="entry name" value="PCMT"/>
    <property type="match status" value="1"/>
</dbReference>
<comment type="caution">
    <text evidence="4">The sequence shown here is derived from an EMBL/GenBank/DDBJ whole genome shotgun (WGS) entry which is preliminary data.</text>
</comment>
<proteinExistence type="inferred from homology"/>
<name>A0ABT1VW90_9PROT</name>
<dbReference type="InterPro" id="IPR029063">
    <property type="entry name" value="SAM-dependent_MTases_sf"/>
</dbReference>
<reference evidence="4 5" key="1">
    <citation type="submission" date="2022-06" db="EMBL/GenBank/DDBJ databases">
        <title>Rhizosaccharibacter gen. nov. sp. nov. KSS12, endophytic bacteria isolated from sugarcane.</title>
        <authorList>
            <person name="Pitiwittayakul N."/>
        </authorList>
    </citation>
    <scope>NUCLEOTIDE SEQUENCE [LARGE SCALE GENOMIC DNA]</scope>
    <source>
        <strain evidence="4 5">KSS12</strain>
    </source>
</reference>
<dbReference type="PANTHER" id="PTHR11579">
    <property type="entry name" value="PROTEIN-L-ISOASPARTATE O-METHYLTRANSFERASE"/>
    <property type="match status" value="1"/>
</dbReference>
<accession>A0ABT1VW90</accession>
<evidence type="ECO:0000256" key="3">
    <source>
        <dbReference type="ARBA" id="ARBA00030757"/>
    </source>
</evidence>
<keyword evidence="5" id="KW-1185">Reference proteome</keyword>
<comment type="similarity">
    <text evidence="1">Belongs to the methyltransferase superfamily. L-isoaspartyl/D-aspartyl protein methyltransferase family.</text>
</comment>
<organism evidence="4 5">
    <name type="scientific">Rhizosaccharibacter radicis</name>
    <dbReference type="NCBI Taxonomy" id="2782605"/>
    <lineage>
        <taxon>Bacteria</taxon>
        <taxon>Pseudomonadati</taxon>
        <taxon>Pseudomonadota</taxon>
        <taxon>Alphaproteobacteria</taxon>
        <taxon>Acetobacterales</taxon>
        <taxon>Acetobacteraceae</taxon>
        <taxon>Rhizosaccharibacter</taxon>
    </lineage>
</organism>
<dbReference type="RefSeq" id="WP_422919356.1">
    <property type="nucleotide sequence ID" value="NZ_JAMZEJ010000004.1"/>
</dbReference>
<dbReference type="PANTHER" id="PTHR11579:SF18">
    <property type="entry name" value="PROTEIN-L-ISOASPARTATE O-METHYLTRANSFERASE"/>
    <property type="match status" value="1"/>
</dbReference>
<evidence type="ECO:0000256" key="2">
    <source>
        <dbReference type="ARBA" id="ARBA00013346"/>
    </source>
</evidence>
<dbReference type="EMBL" id="JAMZEJ010000004">
    <property type="protein sequence ID" value="MCQ8240609.1"/>
    <property type="molecule type" value="Genomic_DNA"/>
</dbReference>
<evidence type="ECO:0000313" key="5">
    <source>
        <dbReference type="Proteomes" id="UP001524547"/>
    </source>
</evidence>
<dbReference type="Gene3D" id="3.40.50.150">
    <property type="entry name" value="Vaccinia Virus protein VP39"/>
    <property type="match status" value="1"/>
</dbReference>
<dbReference type="InterPro" id="IPR000682">
    <property type="entry name" value="PCMT"/>
</dbReference>
<evidence type="ECO:0000256" key="1">
    <source>
        <dbReference type="ARBA" id="ARBA00005369"/>
    </source>
</evidence>
<sequence length="222" mass="23797">MSHPVLDTDFARHRMVDTQIRPMLVNDPRIIHAMREIPRERFLPPELAAGAYMDRSIPLGAGRVLGEPRVVARLVQSLVPRRGERALVVGAGTGYAAALLDRLGVAVVALEQDERLIAIGRDACGATALGVQYRQGPLSAGWDEGAPYDMILIDGGVRAIPPALAAQLKPQGRLACVLWAEKRVPAAVLAEASVGGVLRERVQFDANLPLLPELAPALAFSL</sequence>
<dbReference type="Proteomes" id="UP001524547">
    <property type="component" value="Unassembled WGS sequence"/>
</dbReference>
<evidence type="ECO:0000313" key="4">
    <source>
        <dbReference type="EMBL" id="MCQ8240609.1"/>
    </source>
</evidence>
<dbReference type="CDD" id="cd02440">
    <property type="entry name" value="AdoMet_MTases"/>
    <property type="match status" value="1"/>
</dbReference>
<dbReference type="SUPFAM" id="SSF53335">
    <property type="entry name" value="S-adenosyl-L-methionine-dependent methyltransferases"/>
    <property type="match status" value="1"/>
</dbReference>